<dbReference type="Gene3D" id="3.50.50.100">
    <property type="match status" value="1"/>
</dbReference>
<dbReference type="PRINTS" id="PR00411">
    <property type="entry name" value="PNDRDTASEI"/>
</dbReference>
<evidence type="ECO:0000313" key="8">
    <source>
        <dbReference type="Proteomes" id="UP000028302"/>
    </source>
</evidence>
<dbReference type="EMBL" id="APNK01000030">
    <property type="protein sequence ID" value="KEZ76421.1"/>
    <property type="molecule type" value="Genomic_DNA"/>
</dbReference>
<keyword evidence="3" id="KW-0285">Flavoprotein</keyword>
<name>A0A084II87_SALHC</name>
<keyword evidence="8" id="KW-1185">Reference proteome</keyword>
<evidence type="ECO:0000256" key="4">
    <source>
        <dbReference type="ARBA" id="ARBA00022827"/>
    </source>
</evidence>
<dbReference type="GO" id="GO:0003955">
    <property type="term" value="F:NAD(P)H dehydrogenase (quinone) activity"/>
    <property type="evidence" value="ECO:0007669"/>
    <property type="project" value="TreeGrafter"/>
</dbReference>
<dbReference type="InterPro" id="IPR036188">
    <property type="entry name" value="FAD/NAD-bd_sf"/>
</dbReference>
<dbReference type="OrthoDB" id="9781621at2"/>
<dbReference type="Pfam" id="PF07992">
    <property type="entry name" value="Pyr_redox_2"/>
    <property type="match status" value="1"/>
</dbReference>
<accession>A0A084II87</accession>
<comment type="cofactor">
    <cofactor evidence="1">
        <name>FAD</name>
        <dbReference type="ChEBI" id="CHEBI:57692"/>
    </cofactor>
</comment>
<dbReference type="eggNOG" id="COG1252">
    <property type="taxonomic scope" value="Bacteria"/>
</dbReference>
<comment type="similarity">
    <text evidence="2">Belongs to the NADH dehydrogenase family.</text>
</comment>
<dbReference type="AlphaFoldDB" id="A0A084II87"/>
<evidence type="ECO:0000256" key="3">
    <source>
        <dbReference type="ARBA" id="ARBA00022630"/>
    </source>
</evidence>
<sequence>MSETPRIVVVGGGAGGLELVTRLGRKLGRRGKADVTLVDASPTHIWKPLLHEVATGALDQSLDEVSYPAHARTHGYRYQLGAMTGVDRNARTVQLAPIHDEDGEQILAERELPYDYLVLAIGSVSNDFGTPGVADHCYFLDSTRQAETFRRALLNTFLRHSDGGPGHATKLSIAIVGGGATGVELSAELLSATDMLSSYGYSKIDREQLDVHLIEAAPRILPALPERISGSVAEQLEKLGVNIHTETMITQADDTGFLTKAGDRIDADLTVWAAGVRGASVLSELGLTTRPNHQIQVDETLVSIDDERIFAIGDCAACPMGENKWVPPRAQSAHQMASTVYANVMATIEGKSLKPFKYRDFGSLISLAHFDAVGSLMRGRAAGRSLFIEGKLAKMFYVSLYRMHQRAIHGVFKTTLKAIVDGLNSVLRPRLKLH</sequence>
<dbReference type="Proteomes" id="UP000028302">
    <property type="component" value="Unassembled WGS sequence"/>
</dbReference>
<dbReference type="PANTHER" id="PTHR42913:SF3">
    <property type="entry name" value="64 KDA MITOCHONDRIAL NADH DEHYDROGENASE (EUROFUNG)"/>
    <property type="match status" value="1"/>
</dbReference>
<dbReference type="RefSeq" id="WP_037340020.1">
    <property type="nucleotide sequence ID" value="NZ_APNK01000030.1"/>
</dbReference>
<dbReference type="PANTHER" id="PTHR42913">
    <property type="entry name" value="APOPTOSIS-INDUCING FACTOR 1"/>
    <property type="match status" value="1"/>
</dbReference>
<feature type="domain" description="FAD/NAD(P)-binding" evidence="6">
    <location>
        <begin position="6"/>
        <end position="337"/>
    </location>
</feature>
<evidence type="ECO:0000313" key="7">
    <source>
        <dbReference type="EMBL" id="KEZ76421.1"/>
    </source>
</evidence>
<dbReference type="InterPro" id="IPR023753">
    <property type="entry name" value="FAD/NAD-binding_dom"/>
</dbReference>
<protein>
    <submittedName>
        <fullName evidence="7">NADH dehydrogenase</fullName>
    </submittedName>
</protein>
<evidence type="ECO:0000259" key="6">
    <source>
        <dbReference type="Pfam" id="PF07992"/>
    </source>
</evidence>
<dbReference type="InterPro" id="IPR051169">
    <property type="entry name" value="NADH-Q_oxidoreductase"/>
</dbReference>
<dbReference type="SUPFAM" id="SSF51905">
    <property type="entry name" value="FAD/NAD(P)-binding domain"/>
    <property type="match status" value="2"/>
</dbReference>
<dbReference type="STRING" id="1304275.C41B8_15060"/>
<reference evidence="7 8" key="1">
    <citation type="submission" date="2013-03" db="EMBL/GenBank/DDBJ databases">
        <title>Salinisphaera hydrothermalis C41B8 Genome Sequencing.</title>
        <authorList>
            <person name="Li C."/>
            <person name="Lai Q."/>
            <person name="Shao Z."/>
        </authorList>
    </citation>
    <scope>NUCLEOTIDE SEQUENCE [LARGE SCALE GENOMIC DNA]</scope>
    <source>
        <strain evidence="7 8">C41B8</strain>
    </source>
</reference>
<keyword evidence="5" id="KW-0560">Oxidoreductase</keyword>
<dbReference type="PATRIC" id="fig|1304275.5.peg.3078"/>
<gene>
    <name evidence="7" type="ORF">C41B8_15060</name>
</gene>
<keyword evidence="4" id="KW-0274">FAD</keyword>
<evidence type="ECO:0000256" key="2">
    <source>
        <dbReference type="ARBA" id="ARBA00005272"/>
    </source>
</evidence>
<dbReference type="GO" id="GO:0019646">
    <property type="term" value="P:aerobic electron transport chain"/>
    <property type="evidence" value="ECO:0007669"/>
    <property type="project" value="TreeGrafter"/>
</dbReference>
<organism evidence="7 8">
    <name type="scientific">Salinisphaera hydrothermalis (strain C41B8)</name>
    <dbReference type="NCBI Taxonomy" id="1304275"/>
    <lineage>
        <taxon>Bacteria</taxon>
        <taxon>Pseudomonadati</taxon>
        <taxon>Pseudomonadota</taxon>
        <taxon>Gammaproteobacteria</taxon>
        <taxon>Salinisphaerales</taxon>
        <taxon>Salinisphaeraceae</taxon>
        <taxon>Salinisphaera</taxon>
    </lineage>
</organism>
<evidence type="ECO:0000256" key="1">
    <source>
        <dbReference type="ARBA" id="ARBA00001974"/>
    </source>
</evidence>
<proteinExistence type="inferred from homology"/>
<comment type="caution">
    <text evidence="7">The sequence shown here is derived from an EMBL/GenBank/DDBJ whole genome shotgun (WGS) entry which is preliminary data.</text>
</comment>
<evidence type="ECO:0000256" key="5">
    <source>
        <dbReference type="ARBA" id="ARBA00023002"/>
    </source>
</evidence>
<dbReference type="PRINTS" id="PR00368">
    <property type="entry name" value="FADPNR"/>
</dbReference>